<evidence type="ECO:0000313" key="3">
    <source>
        <dbReference type="Proteomes" id="UP000268230"/>
    </source>
</evidence>
<evidence type="ECO:0000313" key="2">
    <source>
        <dbReference type="EMBL" id="AZL70584.1"/>
    </source>
</evidence>
<dbReference type="Proteomes" id="UP000268230">
    <property type="component" value="Chromosome"/>
</dbReference>
<organism evidence="2 3">
    <name type="scientific">Pseudomonas entomophila</name>
    <dbReference type="NCBI Taxonomy" id="312306"/>
    <lineage>
        <taxon>Bacteria</taxon>
        <taxon>Pseudomonadati</taxon>
        <taxon>Pseudomonadota</taxon>
        <taxon>Gammaproteobacteria</taxon>
        <taxon>Pseudomonadales</taxon>
        <taxon>Pseudomonadaceae</taxon>
        <taxon>Pseudomonas</taxon>
    </lineage>
</organism>
<accession>A0A3S8UQA3</accession>
<dbReference type="KEGG" id="pory:EJA05_23875"/>
<evidence type="ECO:0000256" key="1">
    <source>
        <dbReference type="SAM" id="MobiDB-lite"/>
    </source>
</evidence>
<proteinExistence type="predicted"/>
<dbReference type="EMBL" id="CP034338">
    <property type="protein sequence ID" value="AZL70584.1"/>
    <property type="molecule type" value="Genomic_DNA"/>
</dbReference>
<dbReference type="AlphaFoldDB" id="A0A3S8UQA3"/>
<feature type="region of interest" description="Disordered" evidence="1">
    <location>
        <begin position="44"/>
        <end position="65"/>
    </location>
</feature>
<sequence>MAGSFYWEDYGDMDFCETSGKCYAFEDDGGDLAKKDYDKKKRRRWTSSRLMSPHQANRLEGARRQ</sequence>
<name>A0A3S8UQA3_9PSED</name>
<reference evidence="2 3" key="1">
    <citation type="submission" date="2018-12" db="EMBL/GenBank/DDBJ databases">
        <authorList>
            <person name="Li S."/>
            <person name="Yang R."/>
            <person name="Chen G."/>
            <person name="Zou L."/>
            <person name="Zhang C."/>
            <person name="Chen Y."/>
            <person name="Liu Z."/>
            <person name="Li Y."/>
            <person name="Yan Y."/>
            <person name="Huang M."/>
            <person name="Chen T."/>
        </authorList>
    </citation>
    <scope>NUCLEOTIDE SEQUENCE [LARGE SCALE GENOMIC DNA]</scope>
    <source>
        <strain evidence="2 3">1257</strain>
    </source>
</reference>
<protein>
    <submittedName>
        <fullName evidence="2">Uncharacterized protein</fullName>
    </submittedName>
</protein>
<gene>
    <name evidence="2" type="ORF">EJA05_23875</name>
</gene>